<dbReference type="InterPro" id="IPR001087">
    <property type="entry name" value="GDSL"/>
</dbReference>
<organism evidence="2 3">
    <name type="scientific">Lentilactobacillus raoultii</name>
    <dbReference type="NCBI Taxonomy" id="1987503"/>
    <lineage>
        <taxon>Bacteria</taxon>
        <taxon>Bacillati</taxon>
        <taxon>Bacillota</taxon>
        <taxon>Bacilli</taxon>
        <taxon>Lactobacillales</taxon>
        <taxon>Lactobacillaceae</taxon>
        <taxon>Lentilactobacillus</taxon>
    </lineage>
</organism>
<dbReference type="RefSeq" id="WP_121979553.1">
    <property type="nucleotide sequence ID" value="NZ_JBHTLH010000010.1"/>
</dbReference>
<dbReference type="EMBL" id="JBHTLH010000010">
    <property type="protein sequence ID" value="MFD1124493.1"/>
    <property type="molecule type" value="Genomic_DNA"/>
</dbReference>
<evidence type="ECO:0000256" key="1">
    <source>
        <dbReference type="SAM" id="Phobius"/>
    </source>
</evidence>
<evidence type="ECO:0000313" key="3">
    <source>
        <dbReference type="Proteomes" id="UP001597156"/>
    </source>
</evidence>
<dbReference type="PANTHER" id="PTHR30383:SF27">
    <property type="entry name" value="SPORE GERMINATION LIPASE LIPC"/>
    <property type="match status" value="1"/>
</dbReference>
<gene>
    <name evidence="2" type="ORF">ACFQ22_03850</name>
</gene>
<name>A0ABW3PKT3_9LACO</name>
<keyword evidence="1" id="KW-0472">Membrane</keyword>
<evidence type="ECO:0000313" key="2">
    <source>
        <dbReference type="EMBL" id="MFD1124493.1"/>
    </source>
</evidence>
<keyword evidence="3" id="KW-1185">Reference proteome</keyword>
<proteinExistence type="predicted"/>
<dbReference type="InterPro" id="IPR036514">
    <property type="entry name" value="SGNH_hydro_sf"/>
</dbReference>
<dbReference type="PANTHER" id="PTHR30383">
    <property type="entry name" value="THIOESTERASE 1/PROTEASE 1/LYSOPHOSPHOLIPASE L1"/>
    <property type="match status" value="1"/>
</dbReference>
<comment type="caution">
    <text evidence="2">The sequence shown here is derived from an EMBL/GenBank/DDBJ whole genome shotgun (WGS) entry which is preliminary data.</text>
</comment>
<keyword evidence="1" id="KW-0812">Transmembrane</keyword>
<protein>
    <submittedName>
        <fullName evidence="2">GDSL-type esterase/lipase family protein</fullName>
    </submittedName>
</protein>
<accession>A0ABW3PKT3</accession>
<reference evidence="3" key="1">
    <citation type="journal article" date="2019" name="Int. J. Syst. Evol. Microbiol.">
        <title>The Global Catalogue of Microorganisms (GCM) 10K type strain sequencing project: providing services to taxonomists for standard genome sequencing and annotation.</title>
        <authorList>
            <consortium name="The Broad Institute Genomics Platform"/>
            <consortium name="The Broad Institute Genome Sequencing Center for Infectious Disease"/>
            <person name="Wu L."/>
            <person name="Ma J."/>
        </authorList>
    </citation>
    <scope>NUCLEOTIDE SEQUENCE [LARGE SCALE GENOMIC DNA]</scope>
    <source>
        <strain evidence="3">CCUG 71848</strain>
    </source>
</reference>
<keyword evidence="1" id="KW-1133">Transmembrane helix</keyword>
<dbReference type="Pfam" id="PF00657">
    <property type="entry name" value="Lipase_GDSL"/>
    <property type="match status" value="1"/>
</dbReference>
<feature type="transmembrane region" description="Helical" evidence="1">
    <location>
        <begin position="12"/>
        <end position="31"/>
    </location>
</feature>
<dbReference type="SUPFAM" id="SSF52266">
    <property type="entry name" value="SGNH hydrolase"/>
    <property type="match status" value="1"/>
</dbReference>
<dbReference type="InterPro" id="IPR051532">
    <property type="entry name" value="Ester_Hydrolysis_Enzymes"/>
</dbReference>
<dbReference type="Proteomes" id="UP001597156">
    <property type="component" value="Unassembled WGS sequence"/>
</dbReference>
<sequence length="303" mass="34489">MKHRQKQTKKGWLIMVCIGLVILVTGGFWAFNQFNAHQPAKPKIVHLTAIGDSLTYGVGDHPGKGGYPNLIRQKVNHSTHHITMTAANFGISGETTNQINHRVVSSPKLRNNIRRADVITVTTGGNDMLHFLKANLAVQTRRDLSAKLQQYATAYQTRVSRLLTNIRRLNKRVHIFVFGIYNPVYVYFPQVSFINQAIQLNNRVTSRVVQAQSRTYFISINKKLSDGQYRTAKSREKLKQRASGIGDQTLGANQLEKLLTGQGNTSNRYLSTEDHFHPNRTGYQIMTNLLYRKMCQHLSWLKE</sequence>
<dbReference type="Gene3D" id="3.40.50.1110">
    <property type="entry name" value="SGNH hydrolase"/>
    <property type="match status" value="1"/>
</dbReference>